<dbReference type="EMBL" id="JAUSUV010000023">
    <property type="protein sequence ID" value="MDQ0418945.1"/>
    <property type="molecule type" value="Genomic_DNA"/>
</dbReference>
<reference evidence="2 3" key="1">
    <citation type="submission" date="2023-07" db="EMBL/GenBank/DDBJ databases">
        <title>Genomic Encyclopedia of Type Strains, Phase IV (KMG-IV): sequencing the most valuable type-strain genomes for metagenomic binning, comparative biology and taxonomic classification.</title>
        <authorList>
            <person name="Goeker M."/>
        </authorList>
    </citation>
    <scope>NUCLEOTIDE SEQUENCE [LARGE SCALE GENOMIC DNA]</scope>
    <source>
        <strain evidence="2 3">DSM 46876</strain>
    </source>
</reference>
<proteinExistence type="predicted"/>
<feature type="signal peptide" evidence="1">
    <location>
        <begin position="1"/>
        <end position="25"/>
    </location>
</feature>
<feature type="chain" id="PRO_5042558230" evidence="1">
    <location>
        <begin position="26"/>
        <end position="78"/>
    </location>
</feature>
<sequence length="78" mass="9186">MKKLRLSSVVSLVILTFVLSLTLGASTPTKELNGTDQSSLQMTDQLDESTMLVRGSPWHTKKHHYWYYDYWRGCWYWV</sequence>
<dbReference type="AlphaFoldDB" id="A0AAJ1WTL2"/>
<protein>
    <submittedName>
        <fullName evidence="2">Uncharacterized protein</fullName>
    </submittedName>
</protein>
<name>A0AAJ1WTL2_9BACL</name>
<dbReference type="RefSeq" id="WP_307254961.1">
    <property type="nucleotide sequence ID" value="NZ_JAUSUV010000023.1"/>
</dbReference>
<gene>
    <name evidence="2" type="ORF">J2Z48_003150</name>
</gene>
<dbReference type="Proteomes" id="UP001238450">
    <property type="component" value="Unassembled WGS sequence"/>
</dbReference>
<accession>A0AAJ1WTL2</accession>
<evidence type="ECO:0000256" key="1">
    <source>
        <dbReference type="SAM" id="SignalP"/>
    </source>
</evidence>
<keyword evidence="3" id="KW-1185">Reference proteome</keyword>
<evidence type="ECO:0000313" key="3">
    <source>
        <dbReference type="Proteomes" id="UP001238450"/>
    </source>
</evidence>
<keyword evidence="1" id="KW-0732">Signal</keyword>
<comment type="caution">
    <text evidence="2">The sequence shown here is derived from an EMBL/GenBank/DDBJ whole genome shotgun (WGS) entry which is preliminary data.</text>
</comment>
<organism evidence="2 3">
    <name type="scientific">Croceifilum oryzae</name>
    <dbReference type="NCBI Taxonomy" id="1553429"/>
    <lineage>
        <taxon>Bacteria</taxon>
        <taxon>Bacillati</taxon>
        <taxon>Bacillota</taxon>
        <taxon>Bacilli</taxon>
        <taxon>Bacillales</taxon>
        <taxon>Thermoactinomycetaceae</taxon>
        <taxon>Croceifilum</taxon>
    </lineage>
</organism>
<evidence type="ECO:0000313" key="2">
    <source>
        <dbReference type="EMBL" id="MDQ0418945.1"/>
    </source>
</evidence>